<geneLocation type="plasmid" evidence="4">
    <name>unnamed1</name>
</geneLocation>
<evidence type="ECO:0000313" key="4">
    <source>
        <dbReference type="EMBL" id="WTU45835.1"/>
    </source>
</evidence>
<gene>
    <name evidence="4" type="ORF">OHV25_40265</name>
</gene>
<reference evidence="4" key="1">
    <citation type="submission" date="2022-10" db="EMBL/GenBank/DDBJ databases">
        <title>The complete genomes of actinobacterial strains from the NBC collection.</title>
        <authorList>
            <person name="Joergensen T.S."/>
            <person name="Alvarez Arevalo M."/>
            <person name="Sterndorff E.B."/>
            <person name="Faurdal D."/>
            <person name="Vuksanovic O."/>
            <person name="Mourched A.-S."/>
            <person name="Charusanti P."/>
            <person name="Shaw S."/>
            <person name="Blin K."/>
            <person name="Weber T."/>
        </authorList>
    </citation>
    <scope>NUCLEOTIDE SEQUENCE</scope>
    <source>
        <strain evidence="4">NBC_00060</strain>
        <plasmid evidence="4">unnamed1</plasmid>
    </source>
</reference>
<protein>
    <submittedName>
        <fullName evidence="4">DUF1996 domain-containing protein</fullName>
    </submittedName>
</protein>
<keyword evidence="2" id="KW-0732">Signal</keyword>
<dbReference type="PANTHER" id="PTHR43662:SF3">
    <property type="entry name" value="DOMAIN PROTEIN, PUTATIVE (AFU_ORTHOLOGUE AFUA_6G11970)-RELATED"/>
    <property type="match status" value="1"/>
</dbReference>
<feature type="compositionally biased region" description="Gly residues" evidence="1">
    <location>
        <begin position="169"/>
        <end position="180"/>
    </location>
</feature>
<name>A0AAU2HBQ8_9ACTN</name>
<dbReference type="InterPro" id="IPR018535">
    <property type="entry name" value="DUF1996"/>
</dbReference>
<dbReference type="PANTHER" id="PTHR43662">
    <property type="match status" value="1"/>
</dbReference>
<dbReference type="Pfam" id="PF09362">
    <property type="entry name" value="DUF1996"/>
    <property type="match status" value="1"/>
</dbReference>
<dbReference type="EMBL" id="CP108254">
    <property type="protein sequence ID" value="WTU45835.1"/>
    <property type="molecule type" value="Genomic_DNA"/>
</dbReference>
<feature type="compositionally biased region" description="Polar residues" evidence="1">
    <location>
        <begin position="223"/>
        <end position="238"/>
    </location>
</feature>
<proteinExistence type="predicted"/>
<accession>A0AAU2HBQ8</accession>
<evidence type="ECO:0000256" key="1">
    <source>
        <dbReference type="SAM" id="MobiDB-lite"/>
    </source>
</evidence>
<sequence length="485" mass="51517">MRRGRRYRNRNRSQRGKLIPFLAVVALAGTAAVAAVSNYTGGSPGLVASASTVQCPDLTDSLSQVSDADKQMVDESVALLDVQVSGAYDRLQQTPVAKRDALVNDLWVQRMPILTRISGALARSSSAPMDPRQMASCKVVTASSEADSIVSLRGRGKGKGKGKAKDNGNGNGNENGGGDGGADEDNVGQGQGLSRKDFADITQVRPNAGGKGNGKNASGGGQFTSKCGRNENGHSNPDNVIVAPGVSNGAHHMHDYVGNLDTSAFSTNDSLSGAGTTCSNGDKSAYYWPVLRLLDGSRERDAKAPGGGQDKNVGKILQPADVKLTMDGNAVDNVTEMPPFMRVITGDAKAFTDGVKNANASWSCTGFEDRQLKDKYPICPQGSRVVRNLEFPSCWDGKNADSANHRTHVVFPKGDGSCPKQFVAVPKLTMVLAYDVPKNAFFAIDSFPEQVHKPVTDHGDFINVMPQKLMRRAVNCINSGRQCEN</sequence>
<feature type="signal peptide" evidence="2">
    <location>
        <begin position="1"/>
        <end position="34"/>
    </location>
</feature>
<dbReference type="AlphaFoldDB" id="A0AAU2HBQ8"/>
<feature type="domain" description="DUF1996" evidence="3">
    <location>
        <begin position="241"/>
        <end position="463"/>
    </location>
</feature>
<organism evidence="4">
    <name type="scientific">Streptomyces sp. NBC_00060</name>
    <dbReference type="NCBI Taxonomy" id="2975636"/>
    <lineage>
        <taxon>Bacteria</taxon>
        <taxon>Bacillati</taxon>
        <taxon>Actinomycetota</taxon>
        <taxon>Actinomycetes</taxon>
        <taxon>Kitasatosporales</taxon>
        <taxon>Streptomycetaceae</taxon>
        <taxon>Streptomyces</taxon>
    </lineage>
</organism>
<keyword evidence="4" id="KW-0614">Plasmid</keyword>
<feature type="region of interest" description="Disordered" evidence="1">
    <location>
        <begin position="150"/>
        <end position="239"/>
    </location>
</feature>
<feature type="compositionally biased region" description="Gly residues" evidence="1">
    <location>
        <begin position="209"/>
        <end position="222"/>
    </location>
</feature>
<feature type="chain" id="PRO_5043502647" evidence="2">
    <location>
        <begin position="35"/>
        <end position="485"/>
    </location>
</feature>
<evidence type="ECO:0000259" key="3">
    <source>
        <dbReference type="Pfam" id="PF09362"/>
    </source>
</evidence>
<evidence type="ECO:0000256" key="2">
    <source>
        <dbReference type="SAM" id="SignalP"/>
    </source>
</evidence>